<feature type="compositionally biased region" description="Low complexity" evidence="15">
    <location>
        <begin position="141"/>
        <end position="151"/>
    </location>
</feature>
<feature type="chain" id="PRO_5041649140" description="Hexosyltransferase" evidence="16">
    <location>
        <begin position="24"/>
        <end position="872"/>
    </location>
</feature>
<evidence type="ECO:0000256" key="12">
    <source>
        <dbReference type="ARBA" id="ARBA00023180"/>
    </source>
</evidence>
<dbReference type="CTD" id="337876"/>
<evidence type="ECO:0000256" key="16">
    <source>
        <dbReference type="SAM" id="SignalP"/>
    </source>
</evidence>
<proteinExistence type="inferred from homology"/>
<dbReference type="Gene3D" id="3.90.550.10">
    <property type="entry name" value="Spore Coat Polysaccharide Biosynthesis Protein SpsA, Chain A"/>
    <property type="match status" value="1"/>
</dbReference>
<keyword evidence="7" id="KW-0479">Metal-binding</keyword>
<name>A0AA97JRM3_EUBMA</name>
<keyword evidence="10 14" id="KW-0333">Golgi apparatus</keyword>
<dbReference type="GO" id="GO:0050510">
    <property type="term" value="F:N-acetylgalactosaminyl-proteoglycan 3-beta-glucuronosyltransferase activity"/>
    <property type="evidence" value="ECO:0007669"/>
    <property type="project" value="UniProtKB-ARBA"/>
</dbReference>
<keyword evidence="17" id="KW-1185">Reference proteome</keyword>
<keyword evidence="9" id="KW-1133">Transmembrane helix</keyword>
<evidence type="ECO:0000256" key="5">
    <source>
        <dbReference type="ARBA" id="ARBA00022679"/>
    </source>
</evidence>
<evidence type="ECO:0000256" key="8">
    <source>
        <dbReference type="ARBA" id="ARBA00022968"/>
    </source>
</evidence>
<dbReference type="PANTHER" id="PTHR12369:SF40">
    <property type="entry name" value="CHONDROITIN SULFATE SYNTHASE 3"/>
    <property type="match status" value="1"/>
</dbReference>
<evidence type="ECO:0000256" key="2">
    <source>
        <dbReference type="ARBA" id="ARBA00001941"/>
    </source>
</evidence>
<protein>
    <recommendedName>
        <fullName evidence="14">Hexosyltransferase</fullName>
        <ecNumber evidence="14">2.4.1.-</ecNumber>
    </recommendedName>
</protein>
<evidence type="ECO:0000256" key="1">
    <source>
        <dbReference type="ARBA" id="ARBA00001936"/>
    </source>
</evidence>
<keyword evidence="8 14" id="KW-0735">Signal-anchor</keyword>
<feature type="signal peptide" evidence="16">
    <location>
        <begin position="1"/>
        <end position="23"/>
    </location>
</feature>
<accession>A0AA97JRM3</accession>
<dbReference type="FunFam" id="3.90.550.10:FF:000060">
    <property type="entry name" value="Hexosyltransferase"/>
    <property type="match status" value="1"/>
</dbReference>
<gene>
    <name evidence="18" type="primary">CHSY3</name>
</gene>
<keyword evidence="5 14" id="KW-0808">Transferase</keyword>
<evidence type="ECO:0000256" key="15">
    <source>
        <dbReference type="SAM" id="MobiDB-lite"/>
    </source>
</evidence>
<evidence type="ECO:0000256" key="9">
    <source>
        <dbReference type="ARBA" id="ARBA00022989"/>
    </source>
</evidence>
<evidence type="ECO:0000256" key="6">
    <source>
        <dbReference type="ARBA" id="ARBA00022692"/>
    </source>
</evidence>
<evidence type="ECO:0000256" key="7">
    <source>
        <dbReference type="ARBA" id="ARBA00022723"/>
    </source>
</evidence>
<dbReference type="InterPro" id="IPR051227">
    <property type="entry name" value="CS_glycosyltransferase"/>
</dbReference>
<feature type="region of interest" description="Disordered" evidence="15">
    <location>
        <begin position="79"/>
        <end position="152"/>
    </location>
</feature>
<evidence type="ECO:0000256" key="13">
    <source>
        <dbReference type="ARBA" id="ARBA00053027"/>
    </source>
</evidence>
<dbReference type="KEGG" id="emc:129334693"/>
<dbReference type="RefSeq" id="XP_054842925.1">
    <property type="nucleotide sequence ID" value="XM_054986950.1"/>
</dbReference>
<dbReference type="GO" id="GO:0032580">
    <property type="term" value="C:Golgi cisterna membrane"/>
    <property type="evidence" value="ECO:0007669"/>
    <property type="project" value="UniProtKB-SubCell"/>
</dbReference>
<evidence type="ECO:0000256" key="11">
    <source>
        <dbReference type="ARBA" id="ARBA00023136"/>
    </source>
</evidence>
<reference evidence="18" key="1">
    <citation type="submission" date="2025-08" db="UniProtKB">
        <authorList>
            <consortium name="RefSeq"/>
        </authorList>
    </citation>
    <scope>IDENTIFICATION</scope>
    <source>
        <tissue evidence="18">Blood</tissue>
    </source>
</reference>
<feature type="compositionally biased region" description="Acidic residues" evidence="15">
    <location>
        <begin position="121"/>
        <end position="132"/>
    </location>
</feature>
<dbReference type="EC" id="2.4.1.-" evidence="14"/>
<organism evidence="17 18">
    <name type="scientific">Eublepharis macularius</name>
    <name type="common">Leopard gecko</name>
    <name type="synonym">Cyrtodactylus macularius</name>
    <dbReference type="NCBI Taxonomy" id="481883"/>
    <lineage>
        <taxon>Eukaryota</taxon>
        <taxon>Metazoa</taxon>
        <taxon>Chordata</taxon>
        <taxon>Craniata</taxon>
        <taxon>Vertebrata</taxon>
        <taxon>Euteleostomi</taxon>
        <taxon>Lepidosauria</taxon>
        <taxon>Squamata</taxon>
        <taxon>Bifurcata</taxon>
        <taxon>Gekkota</taxon>
        <taxon>Eublepharidae</taxon>
        <taxon>Eublepharinae</taxon>
        <taxon>Eublepharis</taxon>
    </lineage>
</organism>
<feature type="compositionally biased region" description="Pro residues" evidence="15">
    <location>
        <begin position="98"/>
        <end position="113"/>
    </location>
</feature>
<keyword evidence="12" id="KW-0325">Glycoprotein</keyword>
<dbReference type="PANTHER" id="PTHR12369">
    <property type="entry name" value="CHONDROITIN SYNTHASE"/>
    <property type="match status" value="1"/>
</dbReference>
<evidence type="ECO:0000256" key="10">
    <source>
        <dbReference type="ARBA" id="ARBA00023034"/>
    </source>
</evidence>
<dbReference type="FunFam" id="3.90.550.50:FF:000004">
    <property type="entry name" value="Hexosyltransferase"/>
    <property type="match status" value="1"/>
</dbReference>
<dbReference type="Gene3D" id="3.90.550.50">
    <property type="match status" value="1"/>
</dbReference>
<keyword evidence="16" id="KW-0732">Signal</keyword>
<dbReference type="GeneID" id="129334693"/>
<evidence type="ECO:0000313" key="17">
    <source>
        <dbReference type="Proteomes" id="UP001190640"/>
    </source>
</evidence>
<dbReference type="InterPro" id="IPR029044">
    <property type="entry name" value="Nucleotide-diphossugar_trans"/>
</dbReference>
<dbReference type="AlphaFoldDB" id="A0AA97JRM3"/>
<dbReference type="Pfam" id="PF05679">
    <property type="entry name" value="CHGN"/>
    <property type="match status" value="1"/>
</dbReference>
<dbReference type="GO" id="GO:0046872">
    <property type="term" value="F:metal ion binding"/>
    <property type="evidence" value="ECO:0007669"/>
    <property type="project" value="UniProtKB-KW"/>
</dbReference>
<evidence type="ECO:0000256" key="3">
    <source>
        <dbReference type="ARBA" id="ARBA00004447"/>
    </source>
</evidence>
<evidence type="ECO:0000313" key="18">
    <source>
        <dbReference type="RefSeq" id="XP_054842925.1"/>
    </source>
</evidence>
<comment type="cofactor">
    <cofactor evidence="2">
        <name>Co(2+)</name>
        <dbReference type="ChEBI" id="CHEBI:48828"/>
    </cofactor>
</comment>
<keyword evidence="6" id="KW-0812">Transmembrane</keyword>
<comment type="cofactor">
    <cofactor evidence="1">
        <name>Mn(2+)</name>
        <dbReference type="ChEBI" id="CHEBI:29035"/>
    </cofactor>
</comment>
<evidence type="ECO:0000256" key="4">
    <source>
        <dbReference type="ARBA" id="ARBA00009239"/>
    </source>
</evidence>
<dbReference type="InterPro" id="IPR008428">
    <property type="entry name" value="Chond_GalNAc"/>
</dbReference>
<dbReference type="GO" id="GO:0047238">
    <property type="term" value="F:glucuronosyl-N-acetylgalactosaminyl-proteoglycan 4-beta-N-acetylgalactosaminyltransferase activity"/>
    <property type="evidence" value="ECO:0007669"/>
    <property type="project" value="TreeGrafter"/>
</dbReference>
<dbReference type="SUPFAM" id="SSF53448">
    <property type="entry name" value="Nucleotide-diphospho-sugar transferases"/>
    <property type="match status" value="2"/>
</dbReference>
<dbReference type="Proteomes" id="UP001190640">
    <property type="component" value="Chromosome 8"/>
</dbReference>
<sequence length="872" mass="98333">MAARSRRPWLSVVLGLVLGFTVASWLIAPKVAELNERKRRGSSGGFSSGGGGSSLCSYYGRAAGLPGGKRQLQPEAVAAAGGLGGASVRSSRWEREPPPPPPAAEDEPVPSPPIAAGGEGDPQEEEEEEEEEGAGRRHGSSHNGSGDDAGAPGCAKDRRFLYVGVMTAQKYLSSRALAAQRTWASSISGRVEFFSSQGSIPPPALPGEPPLPVIALPGVDDSYPPQKKSFMMLKYMHDHYLDTYEWFMRADDDVYIKGEKLEEFLRSLNSSKPLYLGQTGLGNTEELGKLALEPGENFCMGGPGMIFSREVLRRMVPHIGECLREMYTTHEDVEVGRCVRRFGGTQCVWSYEMQQLFHENYEHNRKGYIQDLHNSKIHTAITLHPNKRPAYQYRLHNYILACKISELRYRTIQLHRESALMSKLSNTEISKDDQVLGMMPSFNRFQPHDRNEIIEWEFLTGKLLYSMAENQPPRQSINNVLRAALDDTVMQVMEMINENSKSRGRLIDFNEIQYGYRRIDPLHGVEYILDLLLLYKRHKGRKVTVPVRRHIYLQQLFSKPFFKEEEELDMISLVENMNSATQSFSFISNSLKMFSSFQGTKEIGAHGDKKIHILVPLTGRYDIFLRFMENFEKTCLISKQNVKLAVILFSSDSGQDSSKHIELINEYHRKYPVADMTIIPMTGVFSRGLGLEMASSKFDNDTLLLFCDVDLIFTQDFLQRCRANTVQGQQVYYPIIFSQYDPKVIYGSSPPVDSNFVFTKKTGFWRDYGFGITCIYKSDLVNAGGFDTSIQGWGLEDVDLFTKVITSGLKAFRSQEVGVVHVFHPVHCDPNLDPKQYKMCLGSKASTFASAMQLAEIWLEKHLGVRYNRTLS</sequence>
<comment type="similarity">
    <text evidence="4 14">Belongs to the chondroitin N-acetylgalactosaminyltransferase family.</text>
</comment>
<evidence type="ECO:0000256" key="14">
    <source>
        <dbReference type="RuleBase" id="RU364016"/>
    </source>
</evidence>
<keyword evidence="11" id="KW-0472">Membrane</keyword>
<comment type="subcellular location">
    <subcellularLocation>
        <location evidence="3 14">Golgi apparatus</location>
        <location evidence="3 14">Golgi stack membrane</location>
        <topology evidence="3 14">Single-pass type II membrane protein</topology>
    </subcellularLocation>
</comment>
<comment type="cofactor">
    <cofactor evidence="13">
        <name>Cd(2+)</name>
        <dbReference type="ChEBI" id="CHEBI:48775"/>
    </cofactor>
</comment>
<feature type="compositionally biased region" description="Low complexity" evidence="15">
    <location>
        <begin position="79"/>
        <end position="90"/>
    </location>
</feature>